<evidence type="ECO:0000313" key="2">
    <source>
        <dbReference type="EMBL" id="NYJ19195.1"/>
    </source>
</evidence>
<dbReference type="RefSeq" id="WP_179577995.1">
    <property type="nucleotide sequence ID" value="NZ_JACCFM010000001.1"/>
</dbReference>
<evidence type="ECO:0008006" key="4">
    <source>
        <dbReference type="Google" id="ProtNLM"/>
    </source>
</evidence>
<dbReference type="EMBL" id="JACCFM010000001">
    <property type="protein sequence ID" value="NYJ19195.1"/>
    <property type="molecule type" value="Genomic_DNA"/>
</dbReference>
<reference evidence="2 3" key="1">
    <citation type="submission" date="2020-07" db="EMBL/GenBank/DDBJ databases">
        <title>Sequencing the genomes of 1000 actinobacteria strains.</title>
        <authorList>
            <person name="Klenk H.-P."/>
        </authorList>
    </citation>
    <scope>NUCLEOTIDE SEQUENCE [LARGE SCALE GENOMIC DNA]</scope>
    <source>
        <strain evidence="2 3">LI1</strain>
    </source>
</reference>
<gene>
    <name evidence="2" type="ORF">HNR05_000986</name>
</gene>
<feature type="region of interest" description="Disordered" evidence="1">
    <location>
        <begin position="25"/>
        <end position="77"/>
    </location>
</feature>
<accession>A0A7Z0EDI6</accession>
<proteinExistence type="predicted"/>
<evidence type="ECO:0000313" key="3">
    <source>
        <dbReference type="Proteomes" id="UP000537260"/>
    </source>
</evidence>
<feature type="region of interest" description="Disordered" evidence="1">
    <location>
        <begin position="184"/>
        <end position="219"/>
    </location>
</feature>
<keyword evidence="3" id="KW-1185">Reference proteome</keyword>
<protein>
    <recommendedName>
        <fullName evidence="4">Scaffolding protein</fullName>
    </recommendedName>
</protein>
<organism evidence="2 3">
    <name type="scientific">Glaciibacter psychrotolerans</name>
    <dbReference type="NCBI Taxonomy" id="670054"/>
    <lineage>
        <taxon>Bacteria</taxon>
        <taxon>Bacillati</taxon>
        <taxon>Actinomycetota</taxon>
        <taxon>Actinomycetes</taxon>
        <taxon>Micrococcales</taxon>
        <taxon>Microbacteriaceae</taxon>
        <taxon>Glaciibacter</taxon>
    </lineage>
</organism>
<feature type="compositionally biased region" description="Low complexity" evidence="1">
    <location>
        <begin position="26"/>
        <end position="37"/>
    </location>
</feature>
<comment type="caution">
    <text evidence="2">The sequence shown here is derived from an EMBL/GenBank/DDBJ whole genome shotgun (WGS) entry which is preliminary data.</text>
</comment>
<dbReference type="Proteomes" id="UP000537260">
    <property type="component" value="Unassembled WGS sequence"/>
</dbReference>
<dbReference type="AlphaFoldDB" id="A0A7Z0EDI6"/>
<name>A0A7Z0EDI6_9MICO</name>
<evidence type="ECO:0000256" key="1">
    <source>
        <dbReference type="SAM" id="MobiDB-lite"/>
    </source>
</evidence>
<sequence length="237" mass="24954">MSETTTPKSHAARPLLWNRPRLRFIDGAPDGAAGTADEVTEDAAADADADETDAGESALGDPGKKALDAMKSQRNAERLKAKDAQAALDQLRAELALKDKPAEEQALETARAEARAEANKTANGRIVKVELRAAAKGKLADPADALAFLNLDDFDVNEDGEVDSAALDDAIDDLLARKPHLAAGGARKFEGSGDQGGKGKSARLSQVTQQELESMSPDQVVAARKDGRLNKLMGITS</sequence>
<feature type="compositionally biased region" description="Polar residues" evidence="1">
    <location>
        <begin position="203"/>
        <end position="217"/>
    </location>
</feature>
<feature type="compositionally biased region" description="Acidic residues" evidence="1">
    <location>
        <begin position="38"/>
        <end position="54"/>
    </location>
</feature>